<sequence>MRFGVIVLTSIFLASCVAQKPKTTFETVIVEGRALHTDEGIRLSFPGNRLRLATDGNALQFTIAPGGNIELLAVDIRTNGDDWGTVELDRYSPLTIFIDSEDNKLEVDIIRRNEAWQGDIILTEISPRSNFIDPTPFPKSKLLFIGDSITAGTGTQSRINDAGQREAVSNARLAYPRVLGNRLNAQVHQVAYGGRGLVRDWQGITDTNNAPQFYDRVLPDNPDYLWDPADYQADIVSVMLGTNDFNTGIPDRESWVVAYKTFVARIQKDYPKAQIFLISSPMTGGEKGETLKAYVREVAQSFETPQVRYLEVGLYEGEPWDSHPTAAEHEKIADDLEADFQAALNRR</sequence>
<dbReference type="CDD" id="cd01831">
    <property type="entry name" value="Endoglucanase_E_like"/>
    <property type="match status" value="1"/>
</dbReference>
<dbReference type="Gene3D" id="3.40.50.1110">
    <property type="entry name" value="SGNH hydrolase"/>
    <property type="match status" value="1"/>
</dbReference>
<comment type="caution">
    <text evidence="2">The sequence shown here is derived from an EMBL/GenBank/DDBJ whole genome shotgun (WGS) entry which is preliminary data.</text>
</comment>
<dbReference type="InterPro" id="IPR037461">
    <property type="entry name" value="CtCE2-like_dom"/>
</dbReference>
<proteinExistence type="predicted"/>
<dbReference type="PANTHER" id="PTHR37834">
    <property type="entry name" value="GDSL-LIKE LIPASE/ACYLHYDROLASE DOMAIN PROTEIN (AFU_ORTHOLOGUE AFUA_2G00620)"/>
    <property type="match status" value="1"/>
</dbReference>
<evidence type="ECO:0000259" key="1">
    <source>
        <dbReference type="Pfam" id="PF13472"/>
    </source>
</evidence>
<protein>
    <submittedName>
        <fullName evidence="2">Acetylxylan esterase</fullName>
    </submittedName>
</protein>
<keyword evidence="3" id="KW-1185">Reference proteome</keyword>
<dbReference type="InterPro" id="IPR036514">
    <property type="entry name" value="SGNH_hydro_sf"/>
</dbReference>
<dbReference type="SUPFAM" id="SSF52266">
    <property type="entry name" value="SGNH hydrolase"/>
    <property type="match status" value="1"/>
</dbReference>
<dbReference type="Pfam" id="PF13472">
    <property type="entry name" value="Lipase_GDSL_2"/>
    <property type="match status" value="1"/>
</dbReference>
<organism evidence="2 3">
    <name type="scientific">Litorimonas cladophorae</name>
    <dbReference type="NCBI Taxonomy" id="1220491"/>
    <lineage>
        <taxon>Bacteria</taxon>
        <taxon>Pseudomonadati</taxon>
        <taxon>Pseudomonadota</taxon>
        <taxon>Alphaproteobacteria</taxon>
        <taxon>Maricaulales</taxon>
        <taxon>Robiginitomaculaceae</taxon>
    </lineage>
</organism>
<evidence type="ECO:0000313" key="2">
    <source>
        <dbReference type="EMBL" id="GGX70433.1"/>
    </source>
</evidence>
<name>A0A918KR82_9PROT</name>
<dbReference type="Proteomes" id="UP000600865">
    <property type="component" value="Unassembled WGS sequence"/>
</dbReference>
<gene>
    <name evidence="2" type="ORF">GCM10011309_20650</name>
</gene>
<reference evidence="2 3" key="1">
    <citation type="journal article" date="2014" name="Int. J. Syst. Evol. Microbiol.">
        <title>Complete genome sequence of Corynebacterium casei LMG S-19264T (=DSM 44701T), isolated from a smear-ripened cheese.</title>
        <authorList>
            <consortium name="US DOE Joint Genome Institute (JGI-PGF)"/>
            <person name="Walter F."/>
            <person name="Albersmeier A."/>
            <person name="Kalinowski J."/>
            <person name="Ruckert C."/>
        </authorList>
    </citation>
    <scope>NUCLEOTIDE SEQUENCE [LARGE SCALE GENOMIC DNA]</scope>
    <source>
        <strain evidence="2 3">KCTC 23968</strain>
    </source>
</reference>
<dbReference type="PROSITE" id="PS51257">
    <property type="entry name" value="PROKAR_LIPOPROTEIN"/>
    <property type="match status" value="1"/>
</dbReference>
<evidence type="ECO:0000313" key="3">
    <source>
        <dbReference type="Proteomes" id="UP000600865"/>
    </source>
</evidence>
<accession>A0A918KR82</accession>
<dbReference type="GO" id="GO:0052689">
    <property type="term" value="F:carboxylic ester hydrolase activity"/>
    <property type="evidence" value="ECO:0007669"/>
    <property type="project" value="InterPro"/>
</dbReference>
<dbReference type="PANTHER" id="PTHR37834:SF2">
    <property type="entry name" value="ESTERASE, SGNH HYDROLASE-TYPE"/>
    <property type="match status" value="1"/>
</dbReference>
<dbReference type="EMBL" id="BMYV01000002">
    <property type="protein sequence ID" value="GGX70433.1"/>
    <property type="molecule type" value="Genomic_DNA"/>
</dbReference>
<dbReference type="InterPro" id="IPR013830">
    <property type="entry name" value="SGNH_hydro"/>
</dbReference>
<dbReference type="InterPro" id="IPR052762">
    <property type="entry name" value="PCW_deacetylase/CE"/>
</dbReference>
<dbReference type="AlphaFoldDB" id="A0A918KR82"/>
<feature type="domain" description="SGNH hydrolase-type esterase" evidence="1">
    <location>
        <begin position="144"/>
        <end position="317"/>
    </location>
</feature>